<dbReference type="Proteomes" id="UP000271626">
    <property type="component" value="Chromosome"/>
</dbReference>
<dbReference type="AlphaFoldDB" id="A0A3P8LGE3"/>
<dbReference type="Pfam" id="PF19760">
    <property type="entry name" value="DUF6247"/>
    <property type="match status" value="1"/>
</dbReference>
<dbReference type="InterPro" id="IPR046214">
    <property type="entry name" value="DUF6247"/>
</dbReference>
<organism evidence="2 3">
    <name type="scientific">Tsukamurella paurometabola</name>
    <name type="common">Corynebacterium paurometabolum</name>
    <dbReference type="NCBI Taxonomy" id="2061"/>
    <lineage>
        <taxon>Bacteria</taxon>
        <taxon>Bacillati</taxon>
        <taxon>Actinomycetota</taxon>
        <taxon>Actinomycetes</taxon>
        <taxon>Mycobacteriales</taxon>
        <taxon>Tsukamurellaceae</taxon>
        <taxon>Tsukamurella</taxon>
    </lineage>
</organism>
<proteinExistence type="predicted"/>
<dbReference type="SUPFAM" id="SSF143100">
    <property type="entry name" value="TTHA1013/TTHA0281-like"/>
    <property type="match status" value="1"/>
</dbReference>
<protein>
    <submittedName>
        <fullName evidence="2">Uncharacterized protein</fullName>
    </submittedName>
</protein>
<reference evidence="2 3" key="1">
    <citation type="submission" date="2018-12" db="EMBL/GenBank/DDBJ databases">
        <authorList>
            <consortium name="Pathogen Informatics"/>
        </authorList>
    </citation>
    <scope>NUCLEOTIDE SEQUENCE [LARGE SCALE GENOMIC DNA]</scope>
    <source>
        <strain evidence="2 3">NCTC10741</strain>
    </source>
</reference>
<sequence length="311" mass="35239">MDRREDRAKNSEELNRRLAESDGPLGVHDDDERGTSYGPLWVADGDPRVYTEESDYSVEQAREQALFWWAAAAAAERNRMERMADDVEHGDYVPIPGSLEVHVPLPEYVPVDRTGPAIRAALREASPDELPDFEAEFRIALAEAEDNFDLSRVDAALTRWWGVAHMRLNPPTAAERELVEQVARGDFEGLQVEWRVYLIREGPGWSAVIPGTPIAADGATREEALDEMVDALRDYVESRNEYLRLAPNHAANKNLVDLIDGETDESLRRWVAAGDCGDAQREYDTSPVLRDALRRAREARSVKRVFRRRDE</sequence>
<dbReference type="EMBL" id="LR131273">
    <property type="protein sequence ID" value="VDR40392.1"/>
    <property type="molecule type" value="Genomic_DNA"/>
</dbReference>
<feature type="region of interest" description="Disordered" evidence="1">
    <location>
        <begin position="1"/>
        <end position="44"/>
    </location>
</feature>
<evidence type="ECO:0000256" key="1">
    <source>
        <dbReference type="SAM" id="MobiDB-lite"/>
    </source>
</evidence>
<name>A0A3P8LGE3_TSUPA</name>
<evidence type="ECO:0000313" key="2">
    <source>
        <dbReference type="EMBL" id="VDR40392.1"/>
    </source>
</evidence>
<dbReference type="InterPro" id="IPR035069">
    <property type="entry name" value="TTHA1013/TTHA0281-like"/>
</dbReference>
<evidence type="ECO:0000313" key="3">
    <source>
        <dbReference type="Proteomes" id="UP000271626"/>
    </source>
</evidence>
<feature type="compositionally biased region" description="Basic and acidic residues" evidence="1">
    <location>
        <begin position="1"/>
        <end position="20"/>
    </location>
</feature>
<dbReference type="RefSeq" id="WP_227966923.1">
    <property type="nucleotide sequence ID" value="NZ_CP085954.1"/>
</dbReference>
<accession>A0A3P8LGE3</accession>
<gene>
    <name evidence="2" type="ORF">NCTC10741_03550</name>
</gene>